<dbReference type="GeneID" id="107412835"/>
<dbReference type="Gene3D" id="1.25.40.20">
    <property type="entry name" value="Ankyrin repeat-containing domain"/>
    <property type="match status" value="2"/>
</dbReference>
<dbReference type="PROSITE" id="PS50088">
    <property type="entry name" value="ANK_REPEAT"/>
    <property type="match status" value="3"/>
</dbReference>
<feature type="repeat" description="ANK" evidence="1">
    <location>
        <begin position="229"/>
        <end position="261"/>
    </location>
</feature>
<protein>
    <submittedName>
        <fullName evidence="3">Uncharacterized protein LOC107412835</fullName>
    </submittedName>
</protein>
<dbReference type="RefSeq" id="XP_048325940.1">
    <property type="nucleotide sequence ID" value="XM_048469983.1"/>
</dbReference>
<dbReference type="SUPFAM" id="SSF48403">
    <property type="entry name" value="Ankyrin repeat"/>
    <property type="match status" value="1"/>
</dbReference>
<dbReference type="PRINTS" id="PR01415">
    <property type="entry name" value="ANKYRIN"/>
</dbReference>
<dbReference type="InterPro" id="IPR002110">
    <property type="entry name" value="Ankyrin_rpt"/>
</dbReference>
<dbReference type="PANTHER" id="PTHR24121:SF30">
    <property type="entry name" value="ANKYRIN REPEAT-CONTAINING PROTEIN ITN1-LIKE"/>
    <property type="match status" value="1"/>
</dbReference>
<gene>
    <name evidence="3" type="primary">LOC107412835</name>
</gene>
<name>A0ABM3ID77_ZIZJJ</name>
<organism evidence="2 3">
    <name type="scientific">Ziziphus jujuba</name>
    <name type="common">Chinese jujube</name>
    <name type="synonym">Ziziphus sativa</name>
    <dbReference type="NCBI Taxonomy" id="326968"/>
    <lineage>
        <taxon>Eukaryota</taxon>
        <taxon>Viridiplantae</taxon>
        <taxon>Streptophyta</taxon>
        <taxon>Embryophyta</taxon>
        <taxon>Tracheophyta</taxon>
        <taxon>Spermatophyta</taxon>
        <taxon>Magnoliopsida</taxon>
        <taxon>eudicotyledons</taxon>
        <taxon>Gunneridae</taxon>
        <taxon>Pentapetalae</taxon>
        <taxon>rosids</taxon>
        <taxon>fabids</taxon>
        <taxon>Rosales</taxon>
        <taxon>Rhamnaceae</taxon>
        <taxon>Paliureae</taxon>
        <taxon>Ziziphus</taxon>
    </lineage>
</organism>
<proteinExistence type="predicted"/>
<dbReference type="Pfam" id="PF12796">
    <property type="entry name" value="Ank_2"/>
    <property type="match status" value="3"/>
</dbReference>
<evidence type="ECO:0000313" key="3">
    <source>
        <dbReference type="RefSeq" id="XP_048325940.1"/>
    </source>
</evidence>
<keyword evidence="1" id="KW-0040">ANK repeat</keyword>
<reference evidence="3" key="1">
    <citation type="submission" date="2025-08" db="UniProtKB">
        <authorList>
            <consortium name="RefSeq"/>
        </authorList>
    </citation>
    <scope>IDENTIFICATION</scope>
    <source>
        <tissue evidence="3">Seedling</tissue>
    </source>
</reference>
<keyword evidence="2" id="KW-1185">Reference proteome</keyword>
<dbReference type="InterPro" id="IPR036770">
    <property type="entry name" value="Ankyrin_rpt-contain_sf"/>
</dbReference>
<evidence type="ECO:0000313" key="2">
    <source>
        <dbReference type="Proteomes" id="UP001652623"/>
    </source>
</evidence>
<dbReference type="Proteomes" id="UP001652623">
    <property type="component" value="Chromosome 8"/>
</dbReference>
<dbReference type="PROSITE" id="PS50297">
    <property type="entry name" value="ANK_REP_REGION"/>
    <property type="match status" value="3"/>
</dbReference>
<dbReference type="PANTHER" id="PTHR24121">
    <property type="entry name" value="NO MECHANORECEPTOR POTENTIAL C, ISOFORM D-RELATED"/>
    <property type="match status" value="1"/>
</dbReference>
<accession>A0ABM3ID77</accession>
<feature type="repeat" description="ANK" evidence="1">
    <location>
        <begin position="105"/>
        <end position="137"/>
    </location>
</feature>
<evidence type="ECO:0000256" key="1">
    <source>
        <dbReference type="PROSITE-ProRule" id="PRU00023"/>
    </source>
</evidence>
<sequence>MDGELYNAAIGGLSDHNLFGNVHNIRSRSQDNTILHIADKFGKLRQLEEDAYLLRFLYEQNSEGNTPLHVAAKLGHLEIVRILVEMSKKTDVEQNKRLLTMENNEKDTALHEAVRHNHLRVVELLIEEDPNLASLVNGEGDSYFFMAVDGCFHQVALHVLDNAPNCSYQGRNGMNVLHVLVKLQASTLEQADDFGWTPLHYAAHFGDEVLVQRFSNKGSKSLPFSRNKEGMSALHIAAKKGHDAVLRVLMESCPEVCELDKNGRTALHIAVESREEIAVKFFLEQAMAFKDLINLKDNKGNKSLHVASAVGDFHILRILTNDSRIDKEATNKNKKTFVDMILSNKELQDTEIVSFLAHLQNI</sequence>
<feature type="repeat" description="ANK" evidence="1">
    <location>
        <begin position="63"/>
        <end position="95"/>
    </location>
</feature>
<dbReference type="SMART" id="SM00248">
    <property type="entry name" value="ANK"/>
    <property type="match status" value="7"/>
</dbReference>